<dbReference type="Pfam" id="PF03703">
    <property type="entry name" value="bPH_2"/>
    <property type="match status" value="3"/>
</dbReference>
<evidence type="ECO:0000313" key="5">
    <source>
        <dbReference type="Proteomes" id="UP000612585"/>
    </source>
</evidence>
<keyword evidence="2" id="KW-0812">Transmembrane</keyword>
<dbReference type="PANTHER" id="PTHR34473:SF2">
    <property type="entry name" value="UPF0699 TRANSMEMBRANE PROTEIN YDBT"/>
    <property type="match status" value="1"/>
</dbReference>
<sequence>MTSFSNGDHLPRRRLHPFTPPLKGAKMLAVAVAAISWQGYDQLGFLHWLAVVAGILVVTFVLAAVSWLVTGFEVVGRELRVYEGLIWRRTRSIPLERVQAIDVNRPLLARLTGVAELRLEVIGASKTEAPLAFLGVTEAADLRRRLLALSTGATATGPAAGEPTETPIHAVDNGHVLLANVLSPPVLFVPVALLVTGLTMVNDPPTWSVVGVASAATAMFGVVLPPLRRIFAQWNFRIAIDDSGLRLRHGLVDTRSQTVPPMRVQVVAVTRPLLWRPFGWVRAKIDVAGYGGDAADQGVRGSVLLPVADWATTRRVIARVLDGVDIDDLPLEPVPDRARLVSPLARRKRSFGRTATVVVARDGWVTDRLVIAKLARVQSVRVVQGPVQRRLGLADVHVDTPGSIRTVGRDRDVVQAYGSAGDLAESSRTARSDERRLRHQRSPSAQSANASPTYTQPTSTSIT</sequence>
<evidence type="ECO:0000313" key="4">
    <source>
        <dbReference type="EMBL" id="GIJ58069.1"/>
    </source>
</evidence>
<accession>A0A8J3Z5X3</accession>
<feature type="compositionally biased region" description="Polar residues" evidence="1">
    <location>
        <begin position="442"/>
        <end position="463"/>
    </location>
</feature>
<evidence type="ECO:0000256" key="2">
    <source>
        <dbReference type="SAM" id="Phobius"/>
    </source>
</evidence>
<reference evidence="4" key="1">
    <citation type="submission" date="2021-01" db="EMBL/GenBank/DDBJ databases">
        <title>Whole genome shotgun sequence of Virgisporangium aurantiacum NBRC 16421.</title>
        <authorList>
            <person name="Komaki H."/>
            <person name="Tamura T."/>
        </authorList>
    </citation>
    <scope>NUCLEOTIDE SEQUENCE</scope>
    <source>
        <strain evidence="4">NBRC 16421</strain>
    </source>
</reference>
<gene>
    <name evidence="4" type="ORF">Vau01_055850</name>
</gene>
<feature type="transmembrane region" description="Helical" evidence="2">
    <location>
        <begin position="207"/>
        <end position="227"/>
    </location>
</feature>
<dbReference type="InterPro" id="IPR014529">
    <property type="entry name" value="UCP026631"/>
</dbReference>
<feature type="domain" description="YdbS-like PH" evidence="3">
    <location>
        <begin position="351"/>
        <end position="412"/>
    </location>
</feature>
<feature type="transmembrane region" description="Helical" evidence="2">
    <location>
        <begin position="46"/>
        <end position="70"/>
    </location>
</feature>
<dbReference type="EMBL" id="BOPG01000033">
    <property type="protein sequence ID" value="GIJ58069.1"/>
    <property type="molecule type" value="Genomic_DNA"/>
</dbReference>
<dbReference type="Proteomes" id="UP000612585">
    <property type="component" value="Unassembled WGS sequence"/>
</dbReference>
<organism evidence="4 5">
    <name type="scientific">Virgisporangium aurantiacum</name>
    <dbReference type="NCBI Taxonomy" id="175570"/>
    <lineage>
        <taxon>Bacteria</taxon>
        <taxon>Bacillati</taxon>
        <taxon>Actinomycetota</taxon>
        <taxon>Actinomycetes</taxon>
        <taxon>Micromonosporales</taxon>
        <taxon>Micromonosporaceae</taxon>
        <taxon>Virgisporangium</taxon>
    </lineage>
</organism>
<dbReference type="PIRSF" id="PIRSF026631">
    <property type="entry name" value="UCP026631"/>
    <property type="match status" value="1"/>
</dbReference>
<keyword evidence="5" id="KW-1185">Reference proteome</keyword>
<proteinExistence type="predicted"/>
<dbReference type="AlphaFoldDB" id="A0A8J3Z5X3"/>
<evidence type="ECO:0000259" key="3">
    <source>
        <dbReference type="Pfam" id="PF03703"/>
    </source>
</evidence>
<feature type="domain" description="YdbS-like PH" evidence="3">
    <location>
        <begin position="67"/>
        <end position="146"/>
    </location>
</feature>
<keyword evidence="2" id="KW-0472">Membrane</keyword>
<dbReference type="PANTHER" id="PTHR34473">
    <property type="entry name" value="UPF0699 TRANSMEMBRANE PROTEIN YDBS"/>
    <property type="match status" value="1"/>
</dbReference>
<comment type="caution">
    <text evidence="4">The sequence shown here is derived from an EMBL/GenBank/DDBJ whole genome shotgun (WGS) entry which is preliminary data.</text>
</comment>
<keyword evidence="2" id="KW-1133">Transmembrane helix</keyword>
<name>A0A8J3Z5X3_9ACTN</name>
<evidence type="ECO:0000256" key="1">
    <source>
        <dbReference type="SAM" id="MobiDB-lite"/>
    </source>
</evidence>
<feature type="region of interest" description="Disordered" evidence="1">
    <location>
        <begin position="420"/>
        <end position="463"/>
    </location>
</feature>
<feature type="domain" description="YdbS-like PH" evidence="3">
    <location>
        <begin position="235"/>
        <end position="299"/>
    </location>
</feature>
<dbReference type="InterPro" id="IPR005182">
    <property type="entry name" value="YdbS-like_PH"/>
</dbReference>
<feature type="transmembrane region" description="Helical" evidence="2">
    <location>
        <begin position="177"/>
        <end position="201"/>
    </location>
</feature>
<protein>
    <submittedName>
        <fullName evidence="4">Membrane protein</fullName>
    </submittedName>
</protein>